<dbReference type="Pfam" id="PF12704">
    <property type="entry name" value="MacB_PCD"/>
    <property type="match status" value="2"/>
</dbReference>
<feature type="transmembrane region" description="Helical" evidence="7">
    <location>
        <begin position="710"/>
        <end position="730"/>
    </location>
</feature>
<dbReference type="GO" id="GO:0044874">
    <property type="term" value="P:lipoprotein localization to outer membrane"/>
    <property type="evidence" value="ECO:0007669"/>
    <property type="project" value="TreeGrafter"/>
</dbReference>
<keyword evidence="3" id="KW-1003">Cell membrane</keyword>
<dbReference type="PANTHER" id="PTHR30489">
    <property type="entry name" value="LIPOPROTEIN-RELEASING SYSTEM TRANSMEMBRANE PROTEIN LOLE"/>
    <property type="match status" value="1"/>
</dbReference>
<evidence type="ECO:0000256" key="4">
    <source>
        <dbReference type="ARBA" id="ARBA00022692"/>
    </source>
</evidence>
<dbReference type="PANTHER" id="PTHR30489:SF0">
    <property type="entry name" value="LIPOPROTEIN-RELEASING SYSTEM TRANSMEMBRANE PROTEIN LOLE"/>
    <property type="match status" value="1"/>
</dbReference>
<dbReference type="Proteomes" id="UP000185628">
    <property type="component" value="Unassembled WGS sequence"/>
</dbReference>
<dbReference type="OrthoDB" id="9780560at2"/>
<feature type="domain" description="MacB-like periplasmic core" evidence="9">
    <location>
        <begin position="17"/>
        <end position="227"/>
    </location>
</feature>
<feature type="transmembrane region" description="Helical" evidence="7">
    <location>
        <begin position="300"/>
        <end position="333"/>
    </location>
</feature>
<evidence type="ECO:0000313" key="11">
    <source>
        <dbReference type="Proteomes" id="UP000185628"/>
    </source>
</evidence>
<feature type="transmembrane region" description="Helical" evidence="7">
    <location>
        <begin position="428"/>
        <end position="454"/>
    </location>
</feature>
<feature type="domain" description="ABC3 transporter permease C-terminal" evidence="8">
    <location>
        <begin position="261"/>
        <end position="377"/>
    </location>
</feature>
<dbReference type="InterPro" id="IPR025857">
    <property type="entry name" value="MacB_PCD"/>
</dbReference>
<dbReference type="InterPro" id="IPR003838">
    <property type="entry name" value="ABC3_permease_C"/>
</dbReference>
<evidence type="ECO:0008006" key="12">
    <source>
        <dbReference type="Google" id="ProtNLM"/>
    </source>
</evidence>
<keyword evidence="5 7" id="KW-1133">Transmembrane helix</keyword>
<feature type="transmembrane region" description="Helical" evidence="7">
    <location>
        <begin position="252"/>
        <end position="279"/>
    </location>
</feature>
<evidence type="ECO:0000256" key="5">
    <source>
        <dbReference type="ARBA" id="ARBA00022989"/>
    </source>
</evidence>
<feature type="domain" description="MacB-like periplasmic core" evidence="9">
    <location>
        <begin position="480"/>
        <end position="680"/>
    </location>
</feature>
<evidence type="ECO:0000256" key="1">
    <source>
        <dbReference type="ARBA" id="ARBA00004651"/>
    </source>
</evidence>
<dbReference type="Pfam" id="PF02687">
    <property type="entry name" value="FtsX"/>
    <property type="match status" value="2"/>
</dbReference>
<feature type="domain" description="ABC3 transporter permease C-terminal" evidence="8">
    <location>
        <begin position="714"/>
        <end position="828"/>
    </location>
</feature>
<organism evidence="10 11">
    <name type="scientific">Bowdeniella nasicola</name>
    <dbReference type="NCBI Taxonomy" id="208480"/>
    <lineage>
        <taxon>Bacteria</taxon>
        <taxon>Bacillati</taxon>
        <taxon>Actinomycetota</taxon>
        <taxon>Actinomycetes</taxon>
        <taxon>Actinomycetales</taxon>
        <taxon>Actinomycetaceae</taxon>
        <taxon>Bowdeniella</taxon>
    </lineage>
</organism>
<dbReference type="RefSeq" id="WP_073717032.1">
    <property type="nucleotide sequence ID" value="NZ_MQVR01000057.1"/>
</dbReference>
<dbReference type="EMBL" id="MQVR01000057">
    <property type="protein sequence ID" value="OKL53504.1"/>
    <property type="molecule type" value="Genomic_DNA"/>
</dbReference>
<feature type="transmembrane region" description="Helical" evidence="7">
    <location>
        <begin position="763"/>
        <end position="788"/>
    </location>
</feature>
<proteinExistence type="inferred from homology"/>
<dbReference type="GO" id="GO:0098797">
    <property type="term" value="C:plasma membrane protein complex"/>
    <property type="evidence" value="ECO:0007669"/>
    <property type="project" value="TreeGrafter"/>
</dbReference>
<keyword evidence="11" id="KW-1185">Reference proteome</keyword>
<evidence type="ECO:0000256" key="3">
    <source>
        <dbReference type="ARBA" id="ARBA00022475"/>
    </source>
</evidence>
<evidence type="ECO:0000313" key="10">
    <source>
        <dbReference type="EMBL" id="OKL53504.1"/>
    </source>
</evidence>
<dbReference type="InterPro" id="IPR051447">
    <property type="entry name" value="Lipoprotein-release_system"/>
</dbReference>
<protein>
    <recommendedName>
        <fullName evidence="12">ABC transport system permease protein</fullName>
    </recommendedName>
</protein>
<evidence type="ECO:0000259" key="9">
    <source>
        <dbReference type="Pfam" id="PF12704"/>
    </source>
</evidence>
<sequence>MGTVMWRDIRAHANRFLLTALAVILGVAFLAGTLGLRDVLRSTLSSLIDGIITDGLIVSGPLIAETDIGQMHAPIDPALATTIEGLAGVQSVRADYSGQLVVLDKEGVPANLAQAPAVGLPYSELESSLIKGRKPHAADEVVLEESTAYRAKLDVGDRVTVIVGSAPKPMVVSGITRYKTTMAGASVAMLQKDEGIKVFGHDGKAETLTVTLADGADDNAVADAIRSELGSDVEVRIASDVRDEQKKTFEEFLTLLNTLIIVFVTIALAIGTFIIANTFHMSVRQRQRQFALLRAIGAAPGHVFAIVIVQALVIGLIGSALGVLLGQGLLVVIRAEIEKIGMPLAGDFTLTPATATTALIIGMVVTIASAVVPARRAALVAPIEAMRETSGATEPPLRLRAVIGVVMLATGVPLVIAGTTRSLGSWSLGAGAALTVLGLFVLAPALIAPAVAALGAPLRRASSISGTLASRSLAGAARKTATTASALIVGVALVAGGATLASSIKASLASAYDDIAEFDLMVQPIVTASDVTQAASRIADAPGVESVLGAVRYGYARIELGSERTDGQIAALPPAVLPPLGVSATSGDLATYGPGTAILGEDYAKDHGLSVGQNITLAGQSGMREVSVAAIVKTEMMEVQVAVTDEDFAAIGTLEPLVGPTLVAIEQGADVATVKKDLTAALSDLHIYRVLDRADMVDAGSTQIDMALTVLYALLGLSIIIAVLGVINTLSLSVADRVREIGLLQAVGLSRGGVRAVLLHESILTTIIGAVLGIALGVPLAIAVYIYMSDGGTLAVTVPWWSLAILLVAAFIIGILASLIPGQRAARVDILDAIRAD</sequence>
<comment type="caution">
    <text evidence="10">The sequence shown here is derived from an EMBL/GenBank/DDBJ whole genome shotgun (WGS) entry which is preliminary data.</text>
</comment>
<keyword evidence="6 7" id="KW-0472">Membrane</keyword>
<feature type="transmembrane region" description="Helical" evidence="7">
    <location>
        <begin position="397"/>
        <end position="416"/>
    </location>
</feature>
<feature type="transmembrane region" description="Helical" evidence="7">
    <location>
        <begin position="481"/>
        <end position="501"/>
    </location>
</feature>
<evidence type="ECO:0000259" key="8">
    <source>
        <dbReference type="Pfam" id="PF02687"/>
    </source>
</evidence>
<gene>
    <name evidence="10" type="ORF">BSZ39_09130</name>
</gene>
<evidence type="ECO:0000256" key="7">
    <source>
        <dbReference type="SAM" id="Phobius"/>
    </source>
</evidence>
<evidence type="ECO:0000256" key="6">
    <source>
        <dbReference type="ARBA" id="ARBA00023136"/>
    </source>
</evidence>
<comment type="similarity">
    <text evidence="2">Belongs to the ABC-4 integral membrane protein family. LolC/E subfamily.</text>
</comment>
<evidence type="ECO:0000256" key="2">
    <source>
        <dbReference type="ARBA" id="ARBA00005236"/>
    </source>
</evidence>
<feature type="transmembrane region" description="Helical" evidence="7">
    <location>
        <begin position="353"/>
        <end position="376"/>
    </location>
</feature>
<comment type="subcellular location">
    <subcellularLocation>
        <location evidence="1">Cell membrane</location>
        <topology evidence="1">Multi-pass membrane protein</topology>
    </subcellularLocation>
</comment>
<dbReference type="AlphaFoldDB" id="A0A1Q5Q0W6"/>
<name>A0A1Q5Q0W6_9ACTO</name>
<keyword evidence="4 7" id="KW-0812">Transmembrane</keyword>
<reference evidence="11" key="1">
    <citation type="submission" date="2016-12" db="EMBL/GenBank/DDBJ databases">
        <authorList>
            <person name="Meng X."/>
        </authorList>
    </citation>
    <scope>NUCLEOTIDE SEQUENCE [LARGE SCALE GENOMIC DNA]</scope>
    <source>
        <strain evidence="11">DSM 19116</strain>
    </source>
</reference>
<feature type="transmembrane region" description="Helical" evidence="7">
    <location>
        <begin position="800"/>
        <end position="820"/>
    </location>
</feature>
<accession>A0A1Q5Q0W6</accession>